<dbReference type="SUPFAM" id="SSF46785">
    <property type="entry name" value="Winged helix' DNA-binding domain"/>
    <property type="match status" value="1"/>
</dbReference>
<dbReference type="Pfam" id="PF03466">
    <property type="entry name" value="LysR_substrate"/>
    <property type="match status" value="1"/>
</dbReference>
<dbReference type="GO" id="GO:0032993">
    <property type="term" value="C:protein-DNA complex"/>
    <property type="evidence" value="ECO:0007669"/>
    <property type="project" value="TreeGrafter"/>
</dbReference>
<dbReference type="GO" id="GO:0003700">
    <property type="term" value="F:DNA-binding transcription factor activity"/>
    <property type="evidence" value="ECO:0007669"/>
    <property type="project" value="InterPro"/>
</dbReference>
<gene>
    <name evidence="6" type="ORF">GSY69_01470</name>
</gene>
<reference evidence="6 7" key="1">
    <citation type="submission" date="2020-01" db="EMBL/GenBank/DDBJ databases">
        <authorList>
            <person name="Deng T."/>
        </authorList>
    </citation>
    <scope>NUCLEOTIDE SEQUENCE [LARGE SCALE GENOMIC DNA]</scope>
    <source>
        <strain evidence="6 7">5221</strain>
    </source>
</reference>
<name>A0A6N9H3U9_9MICO</name>
<accession>A0A6N9H3U9</accession>
<feature type="domain" description="HTH lysR-type" evidence="5">
    <location>
        <begin position="12"/>
        <end position="69"/>
    </location>
</feature>
<proteinExistence type="inferred from homology"/>
<evidence type="ECO:0000259" key="5">
    <source>
        <dbReference type="PROSITE" id="PS50931"/>
    </source>
</evidence>
<dbReference type="InterPro" id="IPR000847">
    <property type="entry name" value="LysR_HTH_N"/>
</dbReference>
<dbReference type="Gene3D" id="1.10.10.10">
    <property type="entry name" value="Winged helix-like DNA-binding domain superfamily/Winged helix DNA-binding domain"/>
    <property type="match status" value="1"/>
</dbReference>
<dbReference type="InterPro" id="IPR036388">
    <property type="entry name" value="WH-like_DNA-bd_sf"/>
</dbReference>
<dbReference type="FunFam" id="1.10.10.10:FF:000001">
    <property type="entry name" value="LysR family transcriptional regulator"/>
    <property type="match status" value="1"/>
</dbReference>
<organism evidence="6 7">
    <name type="scientific">Brevibacterium rongguiense</name>
    <dbReference type="NCBI Taxonomy" id="2695267"/>
    <lineage>
        <taxon>Bacteria</taxon>
        <taxon>Bacillati</taxon>
        <taxon>Actinomycetota</taxon>
        <taxon>Actinomycetes</taxon>
        <taxon>Micrococcales</taxon>
        <taxon>Brevibacteriaceae</taxon>
        <taxon>Brevibacterium</taxon>
    </lineage>
</organism>
<dbReference type="Gene3D" id="3.40.190.10">
    <property type="entry name" value="Periplasmic binding protein-like II"/>
    <property type="match status" value="2"/>
</dbReference>
<sequence length="317" mass="32877">MSGRTPARRELHNWDRLRVFAEVSRTGSVAGAAEALGVTAPAVSQQLRRLESELGTRLVEPMGRGIVLTSAGHRVAREARGMARALGELVRALPALAGEAAGPVRIGAPMSVLAPLLAPALARLQTTHPDLEPRLEDGEAAAFLARLADYGLDAAIVERWPSDAARAGRGLAERTLLREPVHLVVPQRLAAPEPRSLRAVLAALGETPWTVCPPGSGALETLRQLTRAHGRPARNAHLIGSYPAQLELVAAGLACALVPASAAADAPGTHRVPVATGIERTIGLLTRAGDDRHAVTALVDALAAGGAEPAAPTPPPP</sequence>
<comment type="caution">
    <text evidence="6">The sequence shown here is derived from an EMBL/GenBank/DDBJ whole genome shotgun (WGS) entry which is preliminary data.</text>
</comment>
<dbReference type="PROSITE" id="PS50931">
    <property type="entry name" value="HTH_LYSR"/>
    <property type="match status" value="1"/>
</dbReference>
<dbReference type="SUPFAM" id="SSF53850">
    <property type="entry name" value="Periplasmic binding protein-like II"/>
    <property type="match status" value="1"/>
</dbReference>
<dbReference type="Pfam" id="PF00126">
    <property type="entry name" value="HTH_1"/>
    <property type="match status" value="1"/>
</dbReference>
<keyword evidence="2" id="KW-0805">Transcription regulation</keyword>
<evidence type="ECO:0000256" key="3">
    <source>
        <dbReference type="ARBA" id="ARBA00023125"/>
    </source>
</evidence>
<evidence type="ECO:0000313" key="6">
    <source>
        <dbReference type="EMBL" id="MYM18680.1"/>
    </source>
</evidence>
<dbReference type="GO" id="GO:0003677">
    <property type="term" value="F:DNA binding"/>
    <property type="evidence" value="ECO:0007669"/>
    <property type="project" value="UniProtKB-KW"/>
</dbReference>
<evidence type="ECO:0000313" key="7">
    <source>
        <dbReference type="Proteomes" id="UP000469215"/>
    </source>
</evidence>
<keyword evidence="4" id="KW-0804">Transcription</keyword>
<dbReference type="AlphaFoldDB" id="A0A6N9H3U9"/>
<keyword evidence="7" id="KW-1185">Reference proteome</keyword>
<comment type="similarity">
    <text evidence="1">Belongs to the LysR transcriptional regulatory family.</text>
</comment>
<dbReference type="InterPro" id="IPR005119">
    <property type="entry name" value="LysR_subst-bd"/>
</dbReference>
<dbReference type="PANTHER" id="PTHR30346">
    <property type="entry name" value="TRANSCRIPTIONAL DUAL REGULATOR HCAR-RELATED"/>
    <property type="match status" value="1"/>
</dbReference>
<dbReference type="RefSeq" id="WP_160952118.1">
    <property type="nucleotide sequence ID" value="NZ_WWEQ01000003.1"/>
</dbReference>
<protein>
    <submittedName>
        <fullName evidence="6">LysR family transcriptional regulator</fullName>
    </submittedName>
</protein>
<evidence type="ECO:0000256" key="4">
    <source>
        <dbReference type="ARBA" id="ARBA00023163"/>
    </source>
</evidence>
<evidence type="ECO:0000256" key="1">
    <source>
        <dbReference type="ARBA" id="ARBA00009437"/>
    </source>
</evidence>
<evidence type="ECO:0000256" key="2">
    <source>
        <dbReference type="ARBA" id="ARBA00023015"/>
    </source>
</evidence>
<dbReference type="Proteomes" id="UP000469215">
    <property type="component" value="Unassembled WGS sequence"/>
</dbReference>
<dbReference type="InterPro" id="IPR036390">
    <property type="entry name" value="WH_DNA-bd_sf"/>
</dbReference>
<dbReference type="PANTHER" id="PTHR30346:SF29">
    <property type="entry name" value="LYSR SUBSTRATE-BINDING"/>
    <property type="match status" value="1"/>
</dbReference>
<dbReference type="EMBL" id="WWEQ01000003">
    <property type="protein sequence ID" value="MYM18680.1"/>
    <property type="molecule type" value="Genomic_DNA"/>
</dbReference>
<keyword evidence="3" id="KW-0238">DNA-binding</keyword>